<dbReference type="Gene3D" id="2.10.25.10">
    <property type="entry name" value="Laminin"/>
    <property type="match status" value="9"/>
</dbReference>
<feature type="domain" description="EGF-like" evidence="7">
    <location>
        <begin position="55"/>
        <end position="91"/>
    </location>
</feature>
<keyword evidence="1 6" id="KW-0245">EGF-like domain</keyword>
<feature type="domain" description="EGF-like" evidence="7">
    <location>
        <begin position="124"/>
        <end position="162"/>
    </location>
</feature>
<evidence type="ECO:0000256" key="3">
    <source>
        <dbReference type="ARBA" id="ARBA00022737"/>
    </source>
</evidence>
<proteinExistence type="predicted"/>
<dbReference type="InterPro" id="IPR000742">
    <property type="entry name" value="EGF"/>
</dbReference>
<feature type="disulfide bond" evidence="6">
    <location>
        <begin position="189"/>
        <end position="198"/>
    </location>
</feature>
<dbReference type="InterPro" id="IPR000152">
    <property type="entry name" value="EGF-type_Asp/Asn_hydroxyl_site"/>
</dbReference>
<keyword evidence="4 6" id="KW-1015">Disulfide bond</keyword>
<dbReference type="GO" id="GO:0005112">
    <property type="term" value="F:Notch binding"/>
    <property type="evidence" value="ECO:0007669"/>
    <property type="project" value="TreeGrafter"/>
</dbReference>
<protein>
    <submittedName>
        <fullName evidence="8">Neurogenic locus notch-like protein 2</fullName>
    </submittedName>
</protein>
<dbReference type="CDD" id="cd00054">
    <property type="entry name" value="EGF_CA"/>
    <property type="match status" value="7"/>
</dbReference>
<evidence type="ECO:0000256" key="5">
    <source>
        <dbReference type="ARBA" id="ARBA00023180"/>
    </source>
</evidence>
<feature type="disulfide bond" evidence="6">
    <location>
        <begin position="226"/>
        <end position="235"/>
    </location>
</feature>
<feature type="disulfide bond" evidence="6">
    <location>
        <begin position="44"/>
        <end position="53"/>
    </location>
</feature>
<feature type="domain" description="EGF-like" evidence="7">
    <location>
        <begin position="200"/>
        <end position="236"/>
    </location>
</feature>
<feature type="domain" description="EGF-like" evidence="7">
    <location>
        <begin position="374"/>
        <end position="410"/>
    </location>
</feature>
<dbReference type="SMART" id="SM00179">
    <property type="entry name" value="EGF_CA"/>
    <property type="match status" value="8"/>
</dbReference>
<feature type="domain" description="EGF-like" evidence="7">
    <location>
        <begin position="306"/>
        <end position="342"/>
    </location>
</feature>
<feature type="disulfide bond" evidence="6">
    <location>
        <begin position="332"/>
        <end position="341"/>
    </location>
</feature>
<dbReference type="SMART" id="SM00181">
    <property type="entry name" value="EGF"/>
    <property type="match status" value="9"/>
</dbReference>
<feature type="domain" description="EGF-like" evidence="7">
    <location>
        <begin position="163"/>
        <end position="199"/>
    </location>
</feature>
<comment type="caution">
    <text evidence="6">Lacks conserved residue(s) required for the propagation of feature annotation.</text>
</comment>
<evidence type="ECO:0000259" key="7">
    <source>
        <dbReference type="PROSITE" id="PS50026"/>
    </source>
</evidence>
<dbReference type="FunFam" id="2.10.25.10:FF:000012">
    <property type="entry name" value="Delta-like protein"/>
    <property type="match status" value="1"/>
</dbReference>
<dbReference type="FunFam" id="2.10.25.10:FF:000143">
    <property type="entry name" value="Protein crumbs 1"/>
    <property type="match status" value="2"/>
</dbReference>
<keyword evidence="3" id="KW-0677">Repeat</keyword>
<dbReference type="GO" id="GO:0007219">
    <property type="term" value="P:Notch signaling pathway"/>
    <property type="evidence" value="ECO:0007669"/>
    <property type="project" value="TreeGrafter"/>
</dbReference>
<evidence type="ECO:0000313" key="8">
    <source>
        <dbReference type="EMBL" id="KAK2555579.1"/>
    </source>
</evidence>
<reference evidence="8" key="1">
    <citation type="journal article" date="2023" name="G3 (Bethesda)">
        <title>Whole genome assembly and annotation of the endangered Caribbean coral Acropora cervicornis.</title>
        <authorList>
            <person name="Selwyn J.D."/>
            <person name="Vollmer S.V."/>
        </authorList>
    </citation>
    <scope>NUCLEOTIDE SEQUENCE</scope>
    <source>
        <strain evidence="8">K2</strain>
    </source>
</reference>
<dbReference type="Pfam" id="PF00008">
    <property type="entry name" value="EGF"/>
    <property type="match status" value="9"/>
</dbReference>
<reference evidence="8" key="2">
    <citation type="journal article" date="2023" name="Science">
        <title>Genomic signatures of disease resistance in endangered staghorn corals.</title>
        <authorList>
            <person name="Vollmer S.V."/>
            <person name="Selwyn J.D."/>
            <person name="Despard B.A."/>
            <person name="Roesel C.L."/>
        </authorList>
    </citation>
    <scope>NUCLEOTIDE SEQUENCE</scope>
    <source>
        <strain evidence="8">K2</strain>
    </source>
</reference>
<feature type="disulfide bond" evidence="6">
    <location>
        <begin position="400"/>
        <end position="409"/>
    </location>
</feature>
<dbReference type="PANTHER" id="PTHR12916:SF4">
    <property type="entry name" value="UNINFLATABLE, ISOFORM C"/>
    <property type="match status" value="1"/>
</dbReference>
<dbReference type="FunFam" id="2.10.25.10:FF:000404">
    <property type="entry name" value="Weary, isoform B"/>
    <property type="match status" value="1"/>
</dbReference>
<keyword evidence="5" id="KW-0325">Glycoprotein</keyword>
<name>A0AAD9Q6Q6_ACRCE</name>
<sequence>MDGFRNDIANSTNEDEGKLDACFSNPCQNNGVCSGNLSSYSCRCPNGFKGFNCEAVDHCYRGPCLNNGSCINSVDGYQCDCLKGFQGPTCQGIALCNIVVAIGQGKHNPRKKQGRGCALKRVILGFRSSFTHLNAKNNGTCSANLSSYSCECPNGFEGNSCEVVDHCYNQPCFKRGACVNSVDGYQCNCHEGFQGRNCQEVDHCYDEPCLNNGSCVNSVGGYQCDCLEGFHGLNCQATHPCLIDQCYNGTCYTTANGYECICSIGYTGKTNACSNNECTNGGLCQKKNNTYLCQCLPGFTGRNCEVEDHCYSQPCLNNGSCENSANGYQCKCVMGFQGHNCQGEGIKFKHKTSIKQEYMHQEKRQVEIIKNSYELDACLSKPCQNNGTCSGNLSGYSCQCPLGFHGENCEGLHNLLPLMHLV</sequence>
<evidence type="ECO:0000256" key="2">
    <source>
        <dbReference type="ARBA" id="ARBA00022729"/>
    </source>
</evidence>
<gene>
    <name evidence="8" type="ORF">P5673_022593</name>
</gene>
<keyword evidence="2" id="KW-0732">Signal</keyword>
<feature type="disulfide bond" evidence="6">
    <location>
        <begin position="81"/>
        <end position="90"/>
    </location>
</feature>
<accession>A0AAD9Q6Q6</accession>
<feature type="disulfide bond" evidence="6">
    <location>
        <begin position="152"/>
        <end position="161"/>
    </location>
</feature>
<dbReference type="InterPro" id="IPR001881">
    <property type="entry name" value="EGF-like_Ca-bd_dom"/>
</dbReference>
<evidence type="ECO:0000256" key="4">
    <source>
        <dbReference type="ARBA" id="ARBA00023157"/>
    </source>
</evidence>
<dbReference type="PROSITE" id="PS01186">
    <property type="entry name" value="EGF_2"/>
    <property type="match status" value="8"/>
</dbReference>
<keyword evidence="9" id="KW-1185">Reference proteome</keyword>
<evidence type="ECO:0000256" key="1">
    <source>
        <dbReference type="ARBA" id="ARBA00022536"/>
    </source>
</evidence>
<dbReference type="FunFam" id="2.10.25.10:FF:000063">
    <property type="entry name" value="Slit guidance ligand 2"/>
    <property type="match status" value="1"/>
</dbReference>
<evidence type="ECO:0000256" key="6">
    <source>
        <dbReference type="PROSITE-ProRule" id="PRU00076"/>
    </source>
</evidence>
<comment type="caution">
    <text evidence="8">The sequence shown here is derived from an EMBL/GenBank/DDBJ whole genome shotgun (WGS) entry which is preliminary data.</text>
</comment>
<dbReference type="AlphaFoldDB" id="A0AAD9Q6Q6"/>
<dbReference type="PROSITE" id="PS00010">
    <property type="entry name" value="ASX_HYDROXYL"/>
    <property type="match status" value="4"/>
</dbReference>
<dbReference type="GO" id="GO:0005509">
    <property type="term" value="F:calcium ion binding"/>
    <property type="evidence" value="ECO:0007669"/>
    <property type="project" value="InterPro"/>
</dbReference>
<feature type="domain" description="EGF-like" evidence="7">
    <location>
        <begin position="269"/>
        <end position="305"/>
    </location>
</feature>
<dbReference type="FunFam" id="2.10.25.10:FF:000066">
    <property type="entry name" value="FAT atypical cadherin 4"/>
    <property type="match status" value="2"/>
</dbReference>
<feature type="domain" description="EGF-like" evidence="7">
    <location>
        <begin position="18"/>
        <end position="54"/>
    </location>
</feature>
<dbReference type="PROSITE" id="PS00022">
    <property type="entry name" value="EGF_1"/>
    <property type="match status" value="8"/>
</dbReference>
<dbReference type="PRINTS" id="PR00010">
    <property type="entry name" value="EGFBLOOD"/>
</dbReference>
<dbReference type="Proteomes" id="UP001249851">
    <property type="component" value="Unassembled WGS sequence"/>
</dbReference>
<organism evidence="8 9">
    <name type="scientific">Acropora cervicornis</name>
    <name type="common">Staghorn coral</name>
    <dbReference type="NCBI Taxonomy" id="6130"/>
    <lineage>
        <taxon>Eukaryota</taxon>
        <taxon>Metazoa</taxon>
        <taxon>Cnidaria</taxon>
        <taxon>Anthozoa</taxon>
        <taxon>Hexacorallia</taxon>
        <taxon>Scleractinia</taxon>
        <taxon>Astrocoeniina</taxon>
        <taxon>Acroporidae</taxon>
        <taxon>Acropora</taxon>
    </lineage>
</organism>
<dbReference type="PROSITE" id="PS50026">
    <property type="entry name" value="EGF_3"/>
    <property type="match status" value="8"/>
</dbReference>
<dbReference type="PANTHER" id="PTHR12916">
    <property type="entry name" value="CYTOCHROME C OXIDASE POLYPEPTIDE VIC-2"/>
    <property type="match status" value="1"/>
</dbReference>
<dbReference type="EMBL" id="JARQWQ010000061">
    <property type="protein sequence ID" value="KAK2555579.1"/>
    <property type="molecule type" value="Genomic_DNA"/>
</dbReference>
<evidence type="ECO:0000313" key="9">
    <source>
        <dbReference type="Proteomes" id="UP001249851"/>
    </source>
</evidence>
<feature type="disulfide bond" evidence="6">
    <location>
        <begin position="295"/>
        <end position="304"/>
    </location>
</feature>
<dbReference type="SUPFAM" id="SSF57196">
    <property type="entry name" value="EGF/Laminin"/>
    <property type="match status" value="9"/>
</dbReference>